<proteinExistence type="predicted"/>
<sequence length="60" mass="7540">MIKSLRWHLLRLVLWLVLWLEKRMHWVDDFSRNDPEWNAIQNDITSIKNDLRREIEDRQP</sequence>
<reference evidence="1 2" key="1">
    <citation type="submission" date="2019-12" db="EMBL/GenBank/DDBJ databases">
        <title>Draft genome sequence of Pseudomonas otitidis recovered from a chicken carcass.</title>
        <authorList>
            <person name="Vieira T.R."/>
            <person name="Oliviera E.F.C."/>
            <person name="Silva N.M.V."/>
            <person name="Sambrano G.E."/>
            <person name="Cibulski S.P."/>
            <person name="Cardoso M.R.I."/>
        </authorList>
    </citation>
    <scope>NUCLEOTIDE SEQUENCE [LARGE SCALE GENOMIC DNA]</scope>
    <source>
        <strain evidence="1 2">25_K</strain>
    </source>
</reference>
<dbReference type="AlphaFoldDB" id="A0A7X3H877"/>
<name>A0A7X3H877_9GAMM</name>
<organism evidence="1 2">
    <name type="scientific">Metapseudomonas otitidis</name>
    <dbReference type="NCBI Taxonomy" id="319939"/>
    <lineage>
        <taxon>Bacteria</taxon>
        <taxon>Pseudomonadati</taxon>
        <taxon>Pseudomonadota</taxon>
        <taxon>Gammaproteobacteria</taxon>
        <taxon>Pseudomonadales</taxon>
        <taxon>Pseudomonadaceae</taxon>
        <taxon>Metapseudomonas</taxon>
    </lineage>
</organism>
<evidence type="ECO:0000313" key="1">
    <source>
        <dbReference type="EMBL" id="MWK56952.1"/>
    </source>
</evidence>
<dbReference type="RefSeq" id="WP_160481065.1">
    <property type="nucleotide sequence ID" value="NZ_WTFN01000027.1"/>
</dbReference>
<dbReference type="Proteomes" id="UP000461288">
    <property type="component" value="Unassembled WGS sequence"/>
</dbReference>
<evidence type="ECO:0000313" key="2">
    <source>
        <dbReference type="Proteomes" id="UP000461288"/>
    </source>
</evidence>
<accession>A0A7X3H877</accession>
<comment type="caution">
    <text evidence="1">The sequence shown here is derived from an EMBL/GenBank/DDBJ whole genome shotgun (WGS) entry which is preliminary data.</text>
</comment>
<protein>
    <submittedName>
        <fullName evidence="1">Uncharacterized protein</fullName>
    </submittedName>
</protein>
<dbReference type="EMBL" id="WTFN01000027">
    <property type="protein sequence ID" value="MWK56952.1"/>
    <property type="molecule type" value="Genomic_DNA"/>
</dbReference>
<gene>
    <name evidence="1" type="ORF">GO594_13275</name>
</gene>